<dbReference type="RefSeq" id="XP_060671063.1">
    <property type="nucleotide sequence ID" value="XM_060815080.1"/>
</dbReference>
<accession>A0ABM4A2U6</accession>
<keyword evidence="3" id="KW-1185">Reference proteome</keyword>
<protein>
    <submittedName>
        <fullName evidence="4">Uncharacterized protein LOC132800792</fullName>
    </submittedName>
</protein>
<dbReference type="Proteomes" id="UP001652623">
    <property type="component" value="Chromosome 2"/>
</dbReference>
<gene>
    <name evidence="4" type="primary">LOC132800792</name>
</gene>
<evidence type="ECO:0000313" key="3">
    <source>
        <dbReference type="Proteomes" id="UP001652623"/>
    </source>
</evidence>
<evidence type="ECO:0000259" key="2">
    <source>
        <dbReference type="Pfam" id="PF13962"/>
    </source>
</evidence>
<dbReference type="Pfam" id="PF13962">
    <property type="entry name" value="PGG"/>
    <property type="match status" value="1"/>
</dbReference>
<keyword evidence="1" id="KW-0812">Transmembrane</keyword>
<reference evidence="4" key="1">
    <citation type="submission" date="2025-08" db="UniProtKB">
        <authorList>
            <consortium name="RefSeq"/>
        </authorList>
    </citation>
    <scope>IDENTIFICATION</scope>
    <source>
        <tissue evidence="4">Seedling</tissue>
    </source>
</reference>
<keyword evidence="1" id="KW-0472">Membrane</keyword>
<feature type="domain" description="PGG" evidence="2">
    <location>
        <begin position="85"/>
        <end position="124"/>
    </location>
</feature>
<dbReference type="GeneID" id="132800792"/>
<organism evidence="3 4">
    <name type="scientific">Ziziphus jujuba</name>
    <name type="common">Chinese jujube</name>
    <name type="synonym">Ziziphus sativa</name>
    <dbReference type="NCBI Taxonomy" id="326968"/>
    <lineage>
        <taxon>Eukaryota</taxon>
        <taxon>Viridiplantae</taxon>
        <taxon>Streptophyta</taxon>
        <taxon>Embryophyta</taxon>
        <taxon>Tracheophyta</taxon>
        <taxon>Spermatophyta</taxon>
        <taxon>Magnoliopsida</taxon>
        <taxon>eudicotyledons</taxon>
        <taxon>Gunneridae</taxon>
        <taxon>Pentapetalae</taxon>
        <taxon>rosids</taxon>
        <taxon>fabids</taxon>
        <taxon>Rosales</taxon>
        <taxon>Rhamnaceae</taxon>
        <taxon>Paliureae</taxon>
        <taxon>Ziziphus</taxon>
    </lineage>
</organism>
<evidence type="ECO:0000313" key="4">
    <source>
        <dbReference type="RefSeq" id="XP_060671063.1"/>
    </source>
</evidence>
<feature type="transmembrane region" description="Helical" evidence="1">
    <location>
        <begin position="170"/>
        <end position="192"/>
    </location>
</feature>
<keyword evidence="1" id="KW-1133">Transmembrane helix</keyword>
<feature type="transmembrane region" description="Helical" evidence="1">
    <location>
        <begin position="204"/>
        <end position="236"/>
    </location>
</feature>
<proteinExistence type="predicted"/>
<name>A0ABM4A2U6_ZIZJJ</name>
<sequence>MNQPEAVRMLISSEIEVNVKNSMGFTALDISDPNNGQVRETLLKAGALNAQSLLLVSSNSRDHLRSNLLPKESTAVSVSRFRKNTSNDTRNVSLVVAALIVTATFQAPLTAPAGHWLDGNDDNSNNNNALNITLVNTTSRINTTEIKLNKNEGSSKAHQRRTLGAESMFACLYGLSNSITFFSAIVVILILLPDEQISRRLSGILFTFIVCYASSLGLCSVVVGLLVYVLAALLFLSAFWWRRYF</sequence>
<evidence type="ECO:0000256" key="1">
    <source>
        <dbReference type="SAM" id="Phobius"/>
    </source>
</evidence>
<dbReference type="PANTHER" id="PTHR24128:SF112">
    <property type="entry name" value="OS06G0292400 PROTEIN"/>
    <property type="match status" value="1"/>
</dbReference>
<dbReference type="InterPro" id="IPR026961">
    <property type="entry name" value="PGG_dom"/>
</dbReference>
<dbReference type="PANTHER" id="PTHR24128">
    <property type="entry name" value="HOMEOBOX PROTEIN WARIAI"/>
    <property type="match status" value="1"/>
</dbReference>